<reference evidence="1 2" key="1">
    <citation type="submission" date="2018-03" db="EMBL/GenBank/DDBJ databases">
        <title>Mesoflavibacter sp. HG37 and Mesoflavibacter sp. HG96 sp.nov., two marine bacteria isolated from seawater of Western Pacific Ocean.</title>
        <authorList>
            <person name="Cheng H."/>
            <person name="Wu Y.-H."/>
            <person name="Guo L.-L."/>
            <person name="Xu X.-W."/>
        </authorList>
    </citation>
    <scope>NUCLEOTIDE SEQUENCE [LARGE SCALE GENOMIC DNA]</scope>
    <source>
        <strain evidence="1 2">KCTC 42117</strain>
    </source>
</reference>
<dbReference type="Gene3D" id="3.40.50.150">
    <property type="entry name" value="Vaccinia Virus protein VP39"/>
    <property type="match status" value="1"/>
</dbReference>
<gene>
    <name evidence="1" type="ORF">C7H61_09815</name>
</gene>
<dbReference type="EMBL" id="PXOT01000024">
    <property type="protein sequence ID" value="PSG89240.1"/>
    <property type="molecule type" value="Genomic_DNA"/>
</dbReference>
<dbReference type="Proteomes" id="UP000238430">
    <property type="component" value="Unassembled WGS sequence"/>
</dbReference>
<sequence>MSKLSLIDRFHHWRRKNRWNRQYKKGKWDYLNNDREDLRYQKIVEFISKYASKNPTILDLGAGEAVLNGKFDKNSYSHFYNVDFSKNSIDKAKQKQLPNSTSLVADIHNYNPNKTYDVIVFNEAYYYVHHNLKKEVLNRFIGKLKPNGLLVVSIYKEGLDCWEIIDANTSIEKLDFNKVETDREQTYWKVGAYRVN</sequence>
<dbReference type="AlphaFoldDB" id="A0A2T1NAT2"/>
<keyword evidence="1" id="KW-0489">Methyltransferase</keyword>
<protein>
    <submittedName>
        <fullName evidence="1">Methyltransferase domain-containing protein</fullName>
    </submittedName>
</protein>
<dbReference type="RefSeq" id="WP_036227388.1">
    <property type="nucleotide sequence ID" value="NZ_JACHWV010000003.1"/>
</dbReference>
<name>A0A2T1NAT2_9FLAO</name>
<evidence type="ECO:0000313" key="2">
    <source>
        <dbReference type="Proteomes" id="UP000238430"/>
    </source>
</evidence>
<evidence type="ECO:0000313" key="1">
    <source>
        <dbReference type="EMBL" id="PSG89240.1"/>
    </source>
</evidence>
<organism evidence="1 2">
    <name type="scientific">Mesoflavibacter zeaxanthinifaciens subsp. sabulilitoris</name>
    <dbReference type="NCBI Taxonomy" id="1520893"/>
    <lineage>
        <taxon>Bacteria</taxon>
        <taxon>Pseudomonadati</taxon>
        <taxon>Bacteroidota</taxon>
        <taxon>Flavobacteriia</taxon>
        <taxon>Flavobacteriales</taxon>
        <taxon>Flavobacteriaceae</taxon>
        <taxon>Mesoflavibacter</taxon>
    </lineage>
</organism>
<dbReference type="PANTHER" id="PTHR43861">
    <property type="entry name" value="TRANS-ACONITATE 2-METHYLTRANSFERASE-RELATED"/>
    <property type="match status" value="1"/>
</dbReference>
<dbReference type="Pfam" id="PF13489">
    <property type="entry name" value="Methyltransf_23"/>
    <property type="match status" value="1"/>
</dbReference>
<dbReference type="CDD" id="cd02440">
    <property type="entry name" value="AdoMet_MTases"/>
    <property type="match status" value="1"/>
</dbReference>
<comment type="caution">
    <text evidence="1">The sequence shown here is derived from an EMBL/GenBank/DDBJ whole genome shotgun (WGS) entry which is preliminary data.</text>
</comment>
<dbReference type="InterPro" id="IPR029063">
    <property type="entry name" value="SAM-dependent_MTases_sf"/>
</dbReference>
<keyword evidence="1" id="KW-0808">Transferase</keyword>
<proteinExistence type="predicted"/>
<dbReference type="GO" id="GO:0008168">
    <property type="term" value="F:methyltransferase activity"/>
    <property type="evidence" value="ECO:0007669"/>
    <property type="project" value="UniProtKB-KW"/>
</dbReference>
<dbReference type="OrthoDB" id="9789123at2"/>
<keyword evidence="2" id="KW-1185">Reference proteome</keyword>
<dbReference type="SUPFAM" id="SSF53335">
    <property type="entry name" value="S-adenosyl-L-methionine-dependent methyltransferases"/>
    <property type="match status" value="1"/>
</dbReference>
<accession>A0A2T1NAT2</accession>
<dbReference type="GO" id="GO:0032259">
    <property type="term" value="P:methylation"/>
    <property type="evidence" value="ECO:0007669"/>
    <property type="project" value="UniProtKB-KW"/>
</dbReference>